<name>A0A8J2L1Z8_9HEXA</name>
<protein>
    <recommendedName>
        <fullName evidence="9">C2H2-type domain-containing protein</fullName>
    </recommendedName>
</protein>
<dbReference type="Proteomes" id="UP000708208">
    <property type="component" value="Unassembled WGS sequence"/>
</dbReference>
<accession>A0A8J2L1Z8</accession>
<dbReference type="AlphaFoldDB" id="A0A8J2L1Z8"/>
<feature type="compositionally biased region" description="Polar residues" evidence="8">
    <location>
        <begin position="467"/>
        <end position="483"/>
    </location>
</feature>
<dbReference type="GO" id="GO:0008270">
    <property type="term" value="F:zinc ion binding"/>
    <property type="evidence" value="ECO:0007669"/>
    <property type="project" value="UniProtKB-KW"/>
</dbReference>
<evidence type="ECO:0000256" key="2">
    <source>
        <dbReference type="ARBA" id="ARBA00022723"/>
    </source>
</evidence>
<feature type="compositionally biased region" description="Polar residues" evidence="8">
    <location>
        <begin position="551"/>
        <end position="561"/>
    </location>
</feature>
<feature type="domain" description="C2H2-type" evidence="9">
    <location>
        <begin position="668"/>
        <end position="695"/>
    </location>
</feature>
<evidence type="ECO:0000256" key="4">
    <source>
        <dbReference type="ARBA" id="ARBA00022771"/>
    </source>
</evidence>
<dbReference type="GO" id="GO:0005634">
    <property type="term" value="C:nucleus"/>
    <property type="evidence" value="ECO:0007669"/>
    <property type="project" value="UniProtKB-SubCell"/>
</dbReference>
<reference evidence="10" key="1">
    <citation type="submission" date="2021-06" db="EMBL/GenBank/DDBJ databases">
        <authorList>
            <person name="Hodson N. C."/>
            <person name="Mongue J. A."/>
            <person name="Jaron S. K."/>
        </authorList>
    </citation>
    <scope>NUCLEOTIDE SEQUENCE</scope>
</reference>
<evidence type="ECO:0000256" key="8">
    <source>
        <dbReference type="SAM" id="MobiDB-lite"/>
    </source>
</evidence>
<comment type="subcellular location">
    <subcellularLocation>
        <location evidence="1">Nucleus</location>
    </subcellularLocation>
</comment>
<evidence type="ECO:0000259" key="9">
    <source>
        <dbReference type="PROSITE" id="PS50157"/>
    </source>
</evidence>
<dbReference type="PROSITE" id="PS50157">
    <property type="entry name" value="ZINC_FINGER_C2H2_2"/>
    <property type="match status" value="6"/>
</dbReference>
<keyword evidence="4 7" id="KW-0863">Zinc-finger</keyword>
<sequence>MGLESTFEIVDDRINIDIKERRVPGSDSGIPVDQDLQPDQCLLCCNNVVMDVDSDINGNARSQMSLNQLNDLLKVFRISLDSFEGIRPEGWIPSKLFCEPCSKNICEALDLLSGIESLQKNFKILTKILQETLLNNWASKVVNASEFNNHIRKILVQCFSGCKVLVERPSLKVSSGKRNNFWRKIQPSTNSRQLTDVRKSIRRSTSKYARKIIKEELKDFSEPNMTEFESDGDVDYVPFESDGEGEQVRVENNSTGESSVYPKKGKTSVVRKMKNKLQLASVLHGRVGKKKPAKERSNRVYDDHGRAISFECSFCQKKLIRQDYVVESGEYVFKCSPDCCEKTISSFGNLISHHEASCPVRPRRHQMNKNTSADAIRKVSGQQIGLKHNDRHLVVGFECPFCQKQMLPSDFKLESGQYLFKCTWDSCDTVTRTFFNMAYHHHSHCSGKRRRRWKSAHKSRAEDQITKDTSSSGEPMVSSSKSGNGREYDLKGRIISFECPQCEKKMTRTDFVDEATNSFAFKCSPICCEKNFSTFANLIFHHESRCKSTDGEQTTDNQHQVRSVKRKKPKEQMRPYFPLETFQCKHCRKCYKKQEYTKEDSGGIIFDCDILDCDKSFRTFSVFRRHHEATCPEKPPGSNICEHCGKKCQNGQILRNHLASFHTGDFKYFCDKCGVGLVSTQALRRHMLTHISERNFQCTYCSSTFKRKDHLINHERRHRAELTHMCGVCGKRFAVREGLRQHELNFHGQGEFVCPTCKKTFKSISYLRHHVWATHKGMRRSMSKRGIKHKEEECEIEIVEAMEILPVEAIKTCTKSRQLDILEGSRIHEEDIMAVNSLLSMTTVDIEIP</sequence>
<keyword evidence="3" id="KW-0677">Repeat</keyword>
<evidence type="ECO:0000256" key="7">
    <source>
        <dbReference type="PROSITE-ProRule" id="PRU00042"/>
    </source>
</evidence>
<dbReference type="PROSITE" id="PS00028">
    <property type="entry name" value="ZINC_FINGER_C2H2_1"/>
    <property type="match status" value="5"/>
</dbReference>
<evidence type="ECO:0000256" key="3">
    <source>
        <dbReference type="ARBA" id="ARBA00022737"/>
    </source>
</evidence>
<feature type="domain" description="C2H2-type" evidence="9">
    <location>
        <begin position="639"/>
        <end position="667"/>
    </location>
</feature>
<evidence type="ECO:0000256" key="5">
    <source>
        <dbReference type="ARBA" id="ARBA00022833"/>
    </source>
</evidence>
<evidence type="ECO:0000313" key="10">
    <source>
        <dbReference type="EMBL" id="CAG7824873.1"/>
    </source>
</evidence>
<feature type="domain" description="C2H2-type" evidence="9">
    <location>
        <begin position="696"/>
        <end position="723"/>
    </location>
</feature>
<keyword evidence="6" id="KW-0539">Nucleus</keyword>
<keyword evidence="2" id="KW-0479">Metal-binding</keyword>
<dbReference type="GO" id="GO:0000978">
    <property type="term" value="F:RNA polymerase II cis-regulatory region sequence-specific DNA binding"/>
    <property type="evidence" value="ECO:0007669"/>
    <property type="project" value="TreeGrafter"/>
</dbReference>
<evidence type="ECO:0000256" key="1">
    <source>
        <dbReference type="ARBA" id="ARBA00004123"/>
    </source>
</evidence>
<feature type="region of interest" description="Disordered" evidence="8">
    <location>
        <begin position="450"/>
        <end position="485"/>
    </location>
</feature>
<dbReference type="GO" id="GO:0001228">
    <property type="term" value="F:DNA-binding transcription activator activity, RNA polymerase II-specific"/>
    <property type="evidence" value="ECO:0007669"/>
    <property type="project" value="TreeGrafter"/>
</dbReference>
<dbReference type="EMBL" id="CAJVCH010534307">
    <property type="protein sequence ID" value="CAG7824873.1"/>
    <property type="molecule type" value="Genomic_DNA"/>
</dbReference>
<evidence type="ECO:0000256" key="6">
    <source>
        <dbReference type="ARBA" id="ARBA00023242"/>
    </source>
</evidence>
<dbReference type="Pfam" id="PF00096">
    <property type="entry name" value="zf-C2H2"/>
    <property type="match status" value="2"/>
</dbReference>
<keyword evidence="5" id="KW-0862">Zinc</keyword>
<dbReference type="SMART" id="SM00355">
    <property type="entry name" value="ZnF_C2H2"/>
    <property type="match status" value="7"/>
</dbReference>
<feature type="domain" description="C2H2-type" evidence="9">
    <location>
        <begin position="606"/>
        <end position="635"/>
    </location>
</feature>
<feature type="domain" description="C2H2-type" evidence="9">
    <location>
        <begin position="752"/>
        <end position="780"/>
    </location>
</feature>
<feature type="region of interest" description="Disordered" evidence="8">
    <location>
        <begin position="549"/>
        <end position="570"/>
    </location>
</feature>
<comment type="caution">
    <text evidence="10">The sequence shown here is derived from an EMBL/GenBank/DDBJ whole genome shotgun (WGS) entry which is preliminary data.</text>
</comment>
<dbReference type="PANTHER" id="PTHR24376">
    <property type="entry name" value="ZINC FINGER PROTEIN"/>
    <property type="match status" value="1"/>
</dbReference>
<organism evidence="10 11">
    <name type="scientific">Allacma fusca</name>
    <dbReference type="NCBI Taxonomy" id="39272"/>
    <lineage>
        <taxon>Eukaryota</taxon>
        <taxon>Metazoa</taxon>
        <taxon>Ecdysozoa</taxon>
        <taxon>Arthropoda</taxon>
        <taxon>Hexapoda</taxon>
        <taxon>Collembola</taxon>
        <taxon>Symphypleona</taxon>
        <taxon>Sminthuridae</taxon>
        <taxon>Allacma</taxon>
    </lineage>
</organism>
<dbReference type="PANTHER" id="PTHR24376:SF235">
    <property type="entry name" value="C2H2-TYPE DOMAIN-CONTAINING PROTEIN"/>
    <property type="match status" value="1"/>
</dbReference>
<dbReference type="OrthoDB" id="8117402at2759"/>
<proteinExistence type="predicted"/>
<keyword evidence="11" id="KW-1185">Reference proteome</keyword>
<feature type="domain" description="C2H2-type" evidence="9">
    <location>
        <begin position="724"/>
        <end position="747"/>
    </location>
</feature>
<evidence type="ECO:0000313" key="11">
    <source>
        <dbReference type="Proteomes" id="UP000708208"/>
    </source>
</evidence>
<dbReference type="InterPro" id="IPR013087">
    <property type="entry name" value="Znf_C2H2_type"/>
</dbReference>
<gene>
    <name evidence="10" type="ORF">AFUS01_LOCUS35009</name>
</gene>